<keyword evidence="6 8" id="KW-0648">Protein biosynthesis</keyword>
<comment type="catalytic activity">
    <reaction evidence="7 8">
        <text>L-glutamyl-tRNA(Gln) + L-glutamine + ATP + H2O = L-glutaminyl-tRNA(Gln) + L-glutamate + ADP + phosphate + H(+)</text>
        <dbReference type="Rhea" id="RHEA:17521"/>
        <dbReference type="Rhea" id="RHEA-COMP:9681"/>
        <dbReference type="Rhea" id="RHEA-COMP:9684"/>
        <dbReference type="ChEBI" id="CHEBI:15377"/>
        <dbReference type="ChEBI" id="CHEBI:15378"/>
        <dbReference type="ChEBI" id="CHEBI:29985"/>
        <dbReference type="ChEBI" id="CHEBI:30616"/>
        <dbReference type="ChEBI" id="CHEBI:43474"/>
        <dbReference type="ChEBI" id="CHEBI:58359"/>
        <dbReference type="ChEBI" id="CHEBI:78520"/>
        <dbReference type="ChEBI" id="CHEBI:78521"/>
        <dbReference type="ChEBI" id="CHEBI:456216"/>
    </reaction>
</comment>
<comment type="similarity">
    <text evidence="1 8">Belongs to the GatB/GatE family. GatB subfamily.</text>
</comment>
<dbReference type="KEGG" id="neq:NEQ185"/>
<gene>
    <name evidence="8" type="primary">gatB</name>
    <name evidence="10" type="ordered locus">NEQ185</name>
</gene>
<name>Q74MN5_NANEQ</name>
<evidence type="ECO:0000256" key="3">
    <source>
        <dbReference type="ARBA" id="ARBA00022598"/>
    </source>
</evidence>
<dbReference type="SUPFAM" id="SSF89095">
    <property type="entry name" value="GatB/YqeY motif"/>
    <property type="match status" value="1"/>
</dbReference>
<dbReference type="HAMAP" id="MF_00121">
    <property type="entry name" value="GatB"/>
    <property type="match status" value="1"/>
</dbReference>
<evidence type="ECO:0000313" key="11">
    <source>
        <dbReference type="Proteomes" id="UP000000578"/>
    </source>
</evidence>
<proteinExistence type="inferred from homology"/>
<dbReference type="EMBL" id="AE017199">
    <property type="protein sequence ID" value="AAR39039.1"/>
    <property type="molecule type" value="Genomic_DNA"/>
</dbReference>
<reference evidence="10 11" key="1">
    <citation type="journal article" date="2003" name="Proc. Natl. Acad. Sci. U.S.A.">
        <title>The genome of Nanoarchaeum equitans: insights into early archaeal evolution and derived parasitism.</title>
        <authorList>
            <person name="Waters E."/>
            <person name="Hohn M.J."/>
            <person name="Ahel I."/>
            <person name="Graham D.E."/>
            <person name="Adams M.D."/>
            <person name="Barnstead M."/>
            <person name="Beeson K.Y."/>
            <person name="Bibbs L."/>
            <person name="Bolanos R."/>
            <person name="Keller M."/>
            <person name="Kretz K."/>
            <person name="Lin X."/>
            <person name="Mathur E."/>
            <person name="Ni J."/>
            <person name="Podar M."/>
            <person name="Richardson T."/>
            <person name="Sutton G.G."/>
            <person name="Simon M."/>
            <person name="Soll D."/>
            <person name="Stetter K.O."/>
            <person name="Short J.M."/>
            <person name="Noordewier M."/>
        </authorList>
    </citation>
    <scope>NUCLEOTIDE SEQUENCE [LARGE SCALE GENOMIC DNA]</scope>
    <source>
        <strain evidence="10 11">Kin4-M</strain>
    </source>
</reference>
<evidence type="ECO:0000256" key="6">
    <source>
        <dbReference type="ARBA" id="ARBA00022917"/>
    </source>
</evidence>
<dbReference type="AlphaFoldDB" id="Q74MN5"/>
<dbReference type="SUPFAM" id="SSF55931">
    <property type="entry name" value="Glutamine synthetase/guanido kinase"/>
    <property type="match status" value="1"/>
</dbReference>
<evidence type="ECO:0000256" key="7">
    <source>
        <dbReference type="ARBA" id="ARBA00047913"/>
    </source>
</evidence>
<dbReference type="InterPro" id="IPR003789">
    <property type="entry name" value="Asn/Gln_tRNA_amidoTrase-B-like"/>
</dbReference>
<comment type="function">
    <text evidence="8">Allows the formation of correctly charged Asn-tRNA(Asn) or Gln-tRNA(Gln) through the transamidation of misacylated Asp-tRNA(Asn) or Glu-tRNA(Gln) in organisms which lack either or both of asparaginyl-tRNA or glutaminyl-tRNA synthetases. The reaction takes place in the presence of glutamine and ATP through an activated phospho-Asp-tRNA(Asn) or phospho-Glu-tRNA(Gln).</text>
</comment>
<dbReference type="Gene3D" id="1.10.10.410">
    <property type="match status" value="1"/>
</dbReference>
<sequence>MPIGLEIHIQLNTETKLFCPCKIDPNAEPNTNVCEICLGYPGAKPRLNKKALELATKIAKALNCKINKKILFSRKVYFYPDLPKNYQITQYSNVLGENGYIDLGNKKIRIREIHIEEDPAKIVEHKEGYILLDFNRSGTPLVEIVTEPDFENADEVKAFFKKLLAILDYLDAFDPEKGIIKADVNVSIPGGERVEVKNVTGLKNIEQAIIYELTRQKEIVKAGGKIKRETRHFIEKSKKTIPARAKEYEEDYGYIFDNDLPYYEVPDVELPIMPWDLEKELINLGVQKNLAEAIAYYSKKHAFLFLNIAKENKEIANELAKWYQVFFETEADIKTVEKLKDEFIEAVKLYLNGYLNNQGIRKSIKEGIKEGSILKAVERYKIVYPSDEEILRIIKQNGKAIYDYLNGKKQAINALLGSVMKAYHSRVDPKWVLNKIQELINKYYNKSNG</sequence>
<dbReference type="InterPro" id="IPR017958">
    <property type="entry name" value="Gln-tRNA_amidoTrfase_suB_CS"/>
</dbReference>
<dbReference type="GO" id="GO:0050566">
    <property type="term" value="F:asparaginyl-tRNA synthase (glutamine-hydrolyzing) activity"/>
    <property type="evidence" value="ECO:0007669"/>
    <property type="project" value="RHEA"/>
</dbReference>
<dbReference type="GO" id="GO:0050567">
    <property type="term" value="F:glutaminyl-tRNA synthase (glutamine-hydrolyzing) activity"/>
    <property type="evidence" value="ECO:0007669"/>
    <property type="project" value="UniProtKB-UniRule"/>
</dbReference>
<dbReference type="PANTHER" id="PTHR11659">
    <property type="entry name" value="GLUTAMYL-TRNA GLN AMIDOTRANSFERASE SUBUNIT B MITOCHONDRIAL AND PROKARYOTIC PET112-RELATED"/>
    <property type="match status" value="1"/>
</dbReference>
<evidence type="ECO:0000313" key="10">
    <source>
        <dbReference type="EMBL" id="AAR39039.1"/>
    </source>
</evidence>
<dbReference type="NCBIfam" id="TIGR00133">
    <property type="entry name" value="gatB"/>
    <property type="match status" value="1"/>
</dbReference>
<evidence type="ECO:0000256" key="2">
    <source>
        <dbReference type="ARBA" id="ARBA00016923"/>
    </source>
</evidence>
<dbReference type="Pfam" id="PF02637">
    <property type="entry name" value="GatB_Yqey"/>
    <property type="match status" value="1"/>
</dbReference>
<dbReference type="PATRIC" id="fig|228908.8.peg.189"/>
<organism evidence="10 11">
    <name type="scientific">Nanoarchaeum equitans (strain Kin4-M)</name>
    <dbReference type="NCBI Taxonomy" id="228908"/>
    <lineage>
        <taxon>Archaea</taxon>
        <taxon>Nanobdellota</taxon>
        <taxon>Candidatus Nanoarchaeia</taxon>
        <taxon>Nanoarchaeales</taxon>
        <taxon>Nanoarchaeaceae</taxon>
        <taxon>Nanoarchaeum</taxon>
    </lineage>
</organism>
<dbReference type="InterPro" id="IPR017959">
    <property type="entry name" value="Asn/Gln-tRNA_amidoTrfase_suB/E"/>
</dbReference>
<keyword evidence="3 8" id="KW-0436">Ligase</keyword>
<evidence type="ECO:0000259" key="9">
    <source>
        <dbReference type="SMART" id="SM00845"/>
    </source>
</evidence>
<dbReference type="InterPro" id="IPR006075">
    <property type="entry name" value="Asn/Gln-tRNA_Trfase_suB/E_cat"/>
</dbReference>
<dbReference type="InterPro" id="IPR014746">
    <property type="entry name" value="Gln_synth/guanido_kin_cat_dom"/>
</dbReference>
<dbReference type="EnsemblBacteria" id="AAR39039">
    <property type="protein sequence ID" value="AAR39039"/>
    <property type="gene ID" value="NEQ185"/>
</dbReference>
<accession>Q74MN5</accession>
<dbReference type="EC" id="6.3.5.-" evidence="8"/>
<dbReference type="InterPro" id="IPR018027">
    <property type="entry name" value="Asn/Gln_amidotransferase"/>
</dbReference>
<dbReference type="HOGENOM" id="CLU_019240_0_1_2"/>
<dbReference type="InterPro" id="IPR004413">
    <property type="entry name" value="GatB"/>
</dbReference>
<keyword evidence="11" id="KW-1185">Reference proteome</keyword>
<evidence type="ECO:0000256" key="8">
    <source>
        <dbReference type="HAMAP-Rule" id="MF_00121"/>
    </source>
</evidence>
<evidence type="ECO:0000256" key="4">
    <source>
        <dbReference type="ARBA" id="ARBA00022741"/>
    </source>
</evidence>
<dbReference type="NCBIfam" id="NF004012">
    <property type="entry name" value="PRK05477.1-2"/>
    <property type="match status" value="1"/>
</dbReference>
<dbReference type="SMART" id="SM00845">
    <property type="entry name" value="GatB_Yqey"/>
    <property type="match status" value="1"/>
</dbReference>
<evidence type="ECO:0000256" key="5">
    <source>
        <dbReference type="ARBA" id="ARBA00022840"/>
    </source>
</evidence>
<feature type="domain" description="Asn/Gln amidotransferase" evidence="9">
    <location>
        <begin position="303"/>
        <end position="440"/>
    </location>
</feature>
<comment type="subunit">
    <text evidence="8">Heterotrimer of A, B and C subunits.</text>
</comment>
<protein>
    <recommendedName>
        <fullName evidence="2 8">Aspartyl/glutamyl-tRNA(Asn/Gln) amidotransferase subunit B</fullName>
        <shortName evidence="8">Asp/Glu-ADT subunit B</shortName>
        <ecNumber evidence="8">6.3.5.-</ecNumber>
    </recommendedName>
</protein>
<dbReference type="Pfam" id="PF02934">
    <property type="entry name" value="GatB_N"/>
    <property type="match status" value="1"/>
</dbReference>
<dbReference type="GO" id="GO:0005524">
    <property type="term" value="F:ATP binding"/>
    <property type="evidence" value="ECO:0007669"/>
    <property type="project" value="UniProtKB-KW"/>
</dbReference>
<dbReference type="PROSITE" id="PS01234">
    <property type="entry name" value="GATB"/>
    <property type="match status" value="1"/>
</dbReference>
<comment type="catalytic activity">
    <reaction evidence="8">
        <text>L-aspartyl-tRNA(Asn) + L-glutamine + ATP + H2O = L-asparaginyl-tRNA(Asn) + L-glutamate + ADP + phosphate + 2 H(+)</text>
        <dbReference type="Rhea" id="RHEA:14513"/>
        <dbReference type="Rhea" id="RHEA-COMP:9674"/>
        <dbReference type="Rhea" id="RHEA-COMP:9677"/>
        <dbReference type="ChEBI" id="CHEBI:15377"/>
        <dbReference type="ChEBI" id="CHEBI:15378"/>
        <dbReference type="ChEBI" id="CHEBI:29985"/>
        <dbReference type="ChEBI" id="CHEBI:30616"/>
        <dbReference type="ChEBI" id="CHEBI:43474"/>
        <dbReference type="ChEBI" id="CHEBI:58359"/>
        <dbReference type="ChEBI" id="CHEBI:78515"/>
        <dbReference type="ChEBI" id="CHEBI:78516"/>
        <dbReference type="ChEBI" id="CHEBI:456216"/>
    </reaction>
</comment>
<dbReference type="PANTHER" id="PTHR11659:SF0">
    <property type="entry name" value="GLUTAMYL-TRNA(GLN) AMIDOTRANSFERASE SUBUNIT B, MITOCHONDRIAL"/>
    <property type="match status" value="1"/>
</dbReference>
<keyword evidence="5 8" id="KW-0067">ATP-binding</keyword>
<evidence type="ECO:0000256" key="1">
    <source>
        <dbReference type="ARBA" id="ARBA00005306"/>
    </source>
</evidence>
<dbReference type="GO" id="GO:0070681">
    <property type="term" value="P:glutaminyl-tRNAGln biosynthesis via transamidation"/>
    <property type="evidence" value="ECO:0007669"/>
    <property type="project" value="TreeGrafter"/>
</dbReference>
<dbReference type="GO" id="GO:0006412">
    <property type="term" value="P:translation"/>
    <property type="evidence" value="ECO:0007669"/>
    <property type="project" value="UniProtKB-UniRule"/>
</dbReference>
<keyword evidence="4 8" id="KW-0547">Nucleotide-binding</keyword>
<dbReference type="STRING" id="228908.NEQ185"/>
<dbReference type="InterPro" id="IPR023168">
    <property type="entry name" value="GatB_Yqey_C_2"/>
</dbReference>
<dbReference type="Proteomes" id="UP000000578">
    <property type="component" value="Chromosome"/>
</dbReference>